<dbReference type="Gene3D" id="1.10.20.140">
    <property type="match status" value="1"/>
</dbReference>
<sequence length="337" mass="37741">MDARLGSNYRLRNWINFSCADGKRIVNEKAKPTAVFLMGPTASGKTSLSVRLAEALDAEIISVDSALVYRGMDIGTAKPTEAERGGIVHHLIDILDPSEAFSTGQFRSRTLELIADISARGKLPLLTGGTMLYFNALNHGLAQLPTADAAVRAELDKELEHIGKEAMHRRLAQVDPDSAARIHPNDPQRVQRALEVYRLTGRTLTELFSEAETQPLPFRAVKLIIAPQDRKLLHEIIAKRFHQMLEQGLVEEVEKLYRRGDLSEKMPSIRAVGYRQVWSYLQGEYEHAEMTEKAIAATRQLAKRQFTWLRRESDAHALISGDPKALDLALRYIVEPG</sequence>
<dbReference type="EMBL" id="CP035467">
    <property type="protein sequence ID" value="QCW82837.1"/>
    <property type="molecule type" value="Genomic_DNA"/>
</dbReference>
<evidence type="ECO:0000256" key="2">
    <source>
        <dbReference type="ARBA" id="ARBA00003213"/>
    </source>
</evidence>
<dbReference type="SUPFAM" id="SSF52540">
    <property type="entry name" value="P-loop containing nucleoside triphosphate hydrolases"/>
    <property type="match status" value="1"/>
</dbReference>
<keyword evidence="7 10" id="KW-0067">ATP-binding</keyword>
<evidence type="ECO:0000256" key="3">
    <source>
        <dbReference type="ARBA" id="ARBA00005842"/>
    </source>
</evidence>
<evidence type="ECO:0000256" key="11">
    <source>
        <dbReference type="RuleBase" id="RU003783"/>
    </source>
</evidence>
<dbReference type="PANTHER" id="PTHR11088">
    <property type="entry name" value="TRNA DIMETHYLALLYLTRANSFERASE"/>
    <property type="match status" value="1"/>
</dbReference>
<dbReference type="FunFam" id="1.10.20.140:FF:000001">
    <property type="entry name" value="tRNA dimethylallyltransferase"/>
    <property type="match status" value="1"/>
</dbReference>
<keyword evidence="5 10" id="KW-0819">tRNA processing</keyword>
<reference evidence="15" key="1">
    <citation type="journal article" date="2019" name="J. Bacteriol.">
        <title>A Mutagenic Screen Identifies a TonB-Dependent Receptor Required for the Lanthanide Metal Switch in the Type I Methanotroph 'Methylotuvimicrobium buryatense' 5GB1C.</title>
        <authorList>
            <person name="Groom J.D."/>
            <person name="Ford S.M."/>
            <person name="Pesesky M.W."/>
            <person name="Lidstrom M.E."/>
        </authorList>
    </citation>
    <scope>NUCLEOTIDE SEQUENCE [LARGE SCALE GENOMIC DNA]</scope>
    <source>
        <strain evidence="15">5GB1C</strain>
    </source>
</reference>
<feature type="binding site" evidence="10">
    <location>
        <begin position="41"/>
        <end position="46"/>
    </location>
    <ligand>
        <name>substrate</name>
    </ligand>
</feature>
<keyword evidence="4 10" id="KW-0808">Transferase</keyword>
<name>A0A4P9UNM4_METBY</name>
<dbReference type="GO" id="GO:0006400">
    <property type="term" value="P:tRNA modification"/>
    <property type="evidence" value="ECO:0007669"/>
    <property type="project" value="TreeGrafter"/>
</dbReference>
<comment type="cofactor">
    <cofactor evidence="1 10">
        <name>Mg(2+)</name>
        <dbReference type="ChEBI" id="CHEBI:18420"/>
    </cofactor>
</comment>
<comment type="function">
    <text evidence="2 10 12">Catalyzes the transfer of a dimethylallyl group onto the adenine at position 37 in tRNAs that read codons beginning with uridine, leading to the formation of N6-(dimethylallyl)adenosine (i(6)A).</text>
</comment>
<evidence type="ECO:0000256" key="5">
    <source>
        <dbReference type="ARBA" id="ARBA00022694"/>
    </source>
</evidence>
<evidence type="ECO:0000256" key="13">
    <source>
        <dbReference type="RuleBase" id="RU003785"/>
    </source>
</evidence>
<comment type="caution">
    <text evidence="10">Lacks conserved residue(s) required for the propagation of feature annotation.</text>
</comment>
<dbReference type="Pfam" id="PF01715">
    <property type="entry name" value="IPPT"/>
    <property type="match status" value="1"/>
</dbReference>
<evidence type="ECO:0000256" key="12">
    <source>
        <dbReference type="RuleBase" id="RU003784"/>
    </source>
</evidence>
<evidence type="ECO:0000256" key="6">
    <source>
        <dbReference type="ARBA" id="ARBA00022741"/>
    </source>
</evidence>
<evidence type="ECO:0000256" key="4">
    <source>
        <dbReference type="ARBA" id="ARBA00022679"/>
    </source>
</evidence>
<dbReference type="GO" id="GO:0005524">
    <property type="term" value="F:ATP binding"/>
    <property type="evidence" value="ECO:0007669"/>
    <property type="project" value="UniProtKB-UniRule"/>
</dbReference>
<proteinExistence type="inferred from homology"/>
<dbReference type="NCBIfam" id="TIGR00174">
    <property type="entry name" value="miaA"/>
    <property type="match status" value="1"/>
</dbReference>
<dbReference type="EC" id="2.5.1.75" evidence="10"/>
<organism evidence="14 15">
    <name type="scientific">Methylotuvimicrobium buryatense</name>
    <name type="common">Methylomicrobium buryatense</name>
    <dbReference type="NCBI Taxonomy" id="95641"/>
    <lineage>
        <taxon>Bacteria</taxon>
        <taxon>Pseudomonadati</taxon>
        <taxon>Pseudomonadota</taxon>
        <taxon>Gammaproteobacteria</taxon>
        <taxon>Methylococcales</taxon>
        <taxon>Methylococcaceae</taxon>
        <taxon>Methylotuvimicrobium</taxon>
    </lineage>
</organism>
<protein>
    <recommendedName>
        <fullName evidence="10">tRNA dimethylallyltransferase</fullName>
        <ecNumber evidence="10">2.5.1.75</ecNumber>
    </recommendedName>
    <alternativeName>
        <fullName evidence="10">Dimethylallyl diphosphate:tRNA dimethylallyltransferase</fullName>
        <shortName evidence="10">DMAPP:tRNA dimethylallyltransferase</shortName>
        <shortName evidence="10">DMATase</shortName>
    </alternativeName>
    <alternativeName>
        <fullName evidence="10">Isopentenyl-diphosphate:tRNA isopentenyltransferase</fullName>
        <shortName evidence="10">IPP transferase</shortName>
        <shortName evidence="10">IPPT</shortName>
        <shortName evidence="10">IPTase</shortName>
    </alternativeName>
</protein>
<gene>
    <name evidence="10 14" type="primary">miaA</name>
    <name evidence="14" type="ORF">EQU24_11730</name>
</gene>
<evidence type="ECO:0000313" key="15">
    <source>
        <dbReference type="Proteomes" id="UP000305881"/>
    </source>
</evidence>
<evidence type="ECO:0000256" key="1">
    <source>
        <dbReference type="ARBA" id="ARBA00001946"/>
    </source>
</evidence>
<comment type="catalytic activity">
    <reaction evidence="9 10 11">
        <text>adenosine(37) in tRNA + dimethylallyl diphosphate = N(6)-dimethylallyladenosine(37) in tRNA + diphosphate</text>
        <dbReference type="Rhea" id="RHEA:26482"/>
        <dbReference type="Rhea" id="RHEA-COMP:10162"/>
        <dbReference type="Rhea" id="RHEA-COMP:10375"/>
        <dbReference type="ChEBI" id="CHEBI:33019"/>
        <dbReference type="ChEBI" id="CHEBI:57623"/>
        <dbReference type="ChEBI" id="CHEBI:74411"/>
        <dbReference type="ChEBI" id="CHEBI:74415"/>
        <dbReference type="EC" id="2.5.1.75"/>
    </reaction>
</comment>
<keyword evidence="6 10" id="KW-0547">Nucleotide-binding</keyword>
<comment type="similarity">
    <text evidence="3 10 13">Belongs to the IPP transferase family.</text>
</comment>
<keyword evidence="15" id="KW-1185">Reference proteome</keyword>
<feature type="region of interest" description="Interaction with substrate tRNA" evidence="10">
    <location>
        <begin position="64"/>
        <end position="67"/>
    </location>
</feature>
<feature type="site" description="Interaction with substrate tRNA" evidence="10">
    <location>
        <position position="130"/>
    </location>
</feature>
<dbReference type="InterPro" id="IPR018022">
    <property type="entry name" value="IPT"/>
</dbReference>
<dbReference type="PANTHER" id="PTHR11088:SF60">
    <property type="entry name" value="TRNA DIMETHYLALLYLTRANSFERASE"/>
    <property type="match status" value="1"/>
</dbReference>
<dbReference type="InterPro" id="IPR027417">
    <property type="entry name" value="P-loop_NTPase"/>
</dbReference>
<evidence type="ECO:0000256" key="9">
    <source>
        <dbReference type="ARBA" id="ARBA00049563"/>
    </source>
</evidence>
<dbReference type="InterPro" id="IPR039657">
    <property type="entry name" value="Dimethylallyltransferase"/>
</dbReference>
<comment type="subunit">
    <text evidence="10">Monomer.</text>
</comment>
<dbReference type="OrthoDB" id="9776390at2"/>
<dbReference type="GO" id="GO:0052381">
    <property type="term" value="F:tRNA dimethylallyltransferase activity"/>
    <property type="evidence" value="ECO:0007669"/>
    <property type="project" value="UniProtKB-UniRule"/>
</dbReference>
<dbReference type="AlphaFoldDB" id="A0A4P9UNM4"/>
<keyword evidence="8 10" id="KW-0460">Magnesium</keyword>
<dbReference type="Proteomes" id="UP000305881">
    <property type="component" value="Chromosome"/>
</dbReference>
<feature type="binding site" evidence="10">
    <location>
        <begin position="39"/>
        <end position="46"/>
    </location>
    <ligand>
        <name>ATP</name>
        <dbReference type="ChEBI" id="CHEBI:30616"/>
    </ligand>
</feature>
<dbReference type="HAMAP" id="MF_00185">
    <property type="entry name" value="IPP_trans"/>
    <property type="match status" value="1"/>
</dbReference>
<accession>A0A4P9UNM4</accession>
<dbReference type="STRING" id="675511.GCA_000341735_00693"/>
<evidence type="ECO:0000256" key="8">
    <source>
        <dbReference type="ARBA" id="ARBA00022842"/>
    </source>
</evidence>
<feature type="region of interest" description="Interaction with substrate tRNA" evidence="10">
    <location>
        <begin position="188"/>
        <end position="192"/>
    </location>
</feature>
<dbReference type="KEGG" id="mbur:EQU24_11730"/>
<feature type="site" description="Interaction with substrate tRNA" evidence="10">
    <location>
        <position position="152"/>
    </location>
</feature>
<evidence type="ECO:0000256" key="7">
    <source>
        <dbReference type="ARBA" id="ARBA00022840"/>
    </source>
</evidence>
<dbReference type="Gene3D" id="3.40.50.300">
    <property type="entry name" value="P-loop containing nucleotide triphosphate hydrolases"/>
    <property type="match status" value="1"/>
</dbReference>
<evidence type="ECO:0000256" key="10">
    <source>
        <dbReference type="HAMAP-Rule" id="MF_00185"/>
    </source>
</evidence>
<evidence type="ECO:0000313" key="14">
    <source>
        <dbReference type="EMBL" id="QCW82837.1"/>
    </source>
</evidence>